<dbReference type="AlphaFoldDB" id="A0A7W2ESF2"/>
<dbReference type="Pfam" id="PF00550">
    <property type="entry name" value="PP-binding"/>
    <property type="match status" value="1"/>
</dbReference>
<dbReference type="SUPFAM" id="SSF47336">
    <property type="entry name" value="ACP-like"/>
    <property type="match status" value="1"/>
</dbReference>
<protein>
    <submittedName>
        <fullName evidence="2">Acyl carrier protein</fullName>
    </submittedName>
</protein>
<evidence type="ECO:0000313" key="3">
    <source>
        <dbReference type="Proteomes" id="UP000534388"/>
    </source>
</evidence>
<accession>A0A7W2ESF2</accession>
<dbReference type="EMBL" id="JACEZT010000006">
    <property type="protein sequence ID" value="MBA5637670.1"/>
    <property type="molecule type" value="Genomic_DNA"/>
</dbReference>
<sequence length="81" mass="8979">MEREQLMAAVIATLQTIAPEVSAADLAPDEALRAQVDLDSMDWLNFLIGLHDTLKVDIPEADYGRLRTLNELADYLAARLP</sequence>
<keyword evidence="3" id="KW-1185">Reference proteome</keyword>
<organism evidence="2 3">
    <name type="scientific">Rugamonas brunnea</name>
    <dbReference type="NCBI Taxonomy" id="2758569"/>
    <lineage>
        <taxon>Bacteria</taxon>
        <taxon>Pseudomonadati</taxon>
        <taxon>Pseudomonadota</taxon>
        <taxon>Betaproteobacteria</taxon>
        <taxon>Burkholderiales</taxon>
        <taxon>Oxalobacteraceae</taxon>
        <taxon>Telluria group</taxon>
        <taxon>Rugamonas</taxon>
    </lineage>
</organism>
<dbReference type="InterPro" id="IPR036736">
    <property type="entry name" value="ACP-like_sf"/>
</dbReference>
<dbReference type="Proteomes" id="UP000534388">
    <property type="component" value="Unassembled WGS sequence"/>
</dbReference>
<evidence type="ECO:0000259" key="1">
    <source>
        <dbReference type="PROSITE" id="PS50075"/>
    </source>
</evidence>
<dbReference type="RefSeq" id="WP_182162486.1">
    <property type="nucleotide sequence ID" value="NZ_JACEZT010000006.1"/>
</dbReference>
<reference evidence="2 3" key="1">
    <citation type="submission" date="2020-07" db="EMBL/GenBank/DDBJ databases">
        <title>Novel species isolated from subtropical streams in China.</title>
        <authorList>
            <person name="Lu H."/>
        </authorList>
    </citation>
    <scope>NUCLEOTIDE SEQUENCE [LARGE SCALE GENOMIC DNA]</scope>
    <source>
        <strain evidence="2 3">LX20W</strain>
    </source>
</reference>
<proteinExistence type="predicted"/>
<gene>
    <name evidence="2" type="ORF">H3H37_11450</name>
</gene>
<comment type="caution">
    <text evidence="2">The sequence shown here is derived from an EMBL/GenBank/DDBJ whole genome shotgun (WGS) entry which is preliminary data.</text>
</comment>
<feature type="domain" description="Carrier" evidence="1">
    <location>
        <begin position="1"/>
        <end position="80"/>
    </location>
</feature>
<dbReference type="Gene3D" id="1.10.1200.10">
    <property type="entry name" value="ACP-like"/>
    <property type="match status" value="1"/>
</dbReference>
<dbReference type="PROSITE" id="PS50075">
    <property type="entry name" value="CARRIER"/>
    <property type="match status" value="1"/>
</dbReference>
<evidence type="ECO:0000313" key="2">
    <source>
        <dbReference type="EMBL" id="MBA5637670.1"/>
    </source>
</evidence>
<name>A0A7W2ESF2_9BURK</name>
<dbReference type="InterPro" id="IPR009081">
    <property type="entry name" value="PP-bd_ACP"/>
</dbReference>